<evidence type="ECO:0000259" key="1">
    <source>
        <dbReference type="PROSITE" id="PS51819"/>
    </source>
</evidence>
<dbReference type="Pfam" id="PF00903">
    <property type="entry name" value="Glyoxalase"/>
    <property type="match status" value="1"/>
</dbReference>
<dbReference type="GeneID" id="99506109"/>
<dbReference type="InterPro" id="IPR004360">
    <property type="entry name" value="Glyas_Fos-R_dOase_dom"/>
</dbReference>
<protein>
    <submittedName>
        <fullName evidence="2">VOC family protein</fullName>
    </submittedName>
</protein>
<sequence>MAISAIPKGYHAVTPYLIIEGATKAIEFYKQAFAAELVMQMPLPDGGVAHAEIKIADSHIMLSDMCPDVQFKSPHQLGGTPVSIMLYVEDVDAVFANALSLGAKELRPVHDQFYGDRAGTLEDPFGHIWTIGTHKEDLSEQELMQRMSELMSKEQDA</sequence>
<dbReference type="PROSITE" id="PS51819">
    <property type="entry name" value="VOC"/>
    <property type="match status" value="1"/>
</dbReference>
<dbReference type="Gene3D" id="3.30.720.120">
    <property type="match status" value="1"/>
</dbReference>
<dbReference type="KEGG" id="pdj:D0907_11585"/>
<evidence type="ECO:0000313" key="2">
    <source>
        <dbReference type="EMBL" id="AXV65862.1"/>
    </source>
</evidence>
<accession>A0AAD0S0Y1</accession>
<dbReference type="InterPro" id="IPR029068">
    <property type="entry name" value="Glyas_Bleomycin-R_OHBP_Dase"/>
</dbReference>
<dbReference type="Proteomes" id="UP000264605">
    <property type="component" value="Chromosome"/>
</dbReference>
<dbReference type="InterPro" id="IPR037523">
    <property type="entry name" value="VOC_core"/>
</dbReference>
<dbReference type="CDD" id="cd07246">
    <property type="entry name" value="VOC_like"/>
    <property type="match status" value="1"/>
</dbReference>
<feature type="domain" description="VOC" evidence="1">
    <location>
        <begin position="9"/>
        <end position="134"/>
    </location>
</feature>
<dbReference type="AlphaFoldDB" id="A0AAD0S0Y1"/>
<proteinExistence type="predicted"/>
<dbReference type="PANTHER" id="PTHR34109:SF1">
    <property type="entry name" value="VOC DOMAIN-CONTAINING PROTEIN"/>
    <property type="match status" value="1"/>
</dbReference>
<dbReference type="PANTHER" id="PTHR34109">
    <property type="entry name" value="BNAUNNG04460D PROTEIN-RELATED"/>
    <property type="match status" value="1"/>
</dbReference>
<dbReference type="Gene3D" id="3.30.720.110">
    <property type="match status" value="1"/>
</dbReference>
<dbReference type="EMBL" id="CP032090">
    <property type="protein sequence ID" value="AXV65862.1"/>
    <property type="molecule type" value="Genomic_DNA"/>
</dbReference>
<name>A0AAD0S0Y1_9GAMM</name>
<dbReference type="SUPFAM" id="SSF54593">
    <property type="entry name" value="Glyoxalase/Bleomycin resistance protein/Dihydroxybiphenyl dioxygenase"/>
    <property type="match status" value="1"/>
</dbReference>
<organism evidence="2 3">
    <name type="scientific">Pseudoalteromonas lipolytica</name>
    <dbReference type="NCBI Taxonomy" id="570156"/>
    <lineage>
        <taxon>Bacteria</taxon>
        <taxon>Pseudomonadati</taxon>
        <taxon>Pseudomonadota</taxon>
        <taxon>Gammaproteobacteria</taxon>
        <taxon>Alteromonadales</taxon>
        <taxon>Pseudoalteromonadaceae</taxon>
        <taxon>Pseudoalteromonas</taxon>
    </lineage>
</organism>
<dbReference type="RefSeq" id="WP_036966768.1">
    <property type="nucleotide sequence ID" value="NZ_CP032090.1"/>
</dbReference>
<reference evidence="2 3" key="1">
    <citation type="submission" date="2018-08" db="EMBL/GenBank/DDBJ databases">
        <title>Draft genome sequence of Pseudoalteromonas donghaensis HJ51.</title>
        <authorList>
            <person name="Oh J."/>
            <person name="Roh D."/>
        </authorList>
    </citation>
    <scope>NUCLEOTIDE SEQUENCE [LARGE SCALE GENOMIC DNA]</scope>
    <source>
        <strain evidence="2 3">HJ51</strain>
    </source>
</reference>
<evidence type="ECO:0000313" key="3">
    <source>
        <dbReference type="Proteomes" id="UP000264605"/>
    </source>
</evidence>
<gene>
    <name evidence="2" type="ORF">D0907_11585</name>
</gene>